<dbReference type="AlphaFoldDB" id="A0A243Q5Z2"/>
<protein>
    <submittedName>
        <fullName evidence="4">Glycosyl transferase</fullName>
    </submittedName>
</protein>
<evidence type="ECO:0000259" key="2">
    <source>
        <dbReference type="Pfam" id="PF00535"/>
    </source>
</evidence>
<dbReference type="Gene3D" id="3.90.550.10">
    <property type="entry name" value="Spore Coat Polysaccharide Biosynthesis Protein SpsA, Chain A"/>
    <property type="match status" value="1"/>
</dbReference>
<dbReference type="Proteomes" id="UP000194632">
    <property type="component" value="Unassembled WGS sequence"/>
</dbReference>
<dbReference type="SUPFAM" id="SSF53448">
    <property type="entry name" value="Nucleotide-diphospho-sugar transferases"/>
    <property type="match status" value="1"/>
</dbReference>
<name>A0A243Q5Z2_9ACTN</name>
<gene>
    <name evidence="4" type="ORF">CA982_22410</name>
</gene>
<dbReference type="InterPro" id="IPR029044">
    <property type="entry name" value="Nucleotide-diphossugar_trans"/>
</dbReference>
<sequence length="459" mass="49771">MTVVELDDGRTVVPDNRWDLVGDAPTTTPLVSVVIPHYNQPHQLALVLEALTAQTHPRDRLEVVVADDGSTCPPDVSAWTSRLDITVVTQEDKGFRAAAARNLGAAASSGSVLCFLDADTVPTPDYIRRAVRLPATAPDALVVGRRKHADLSRVAPDSVVEWLSEQRRLHPSHDCEPGWLVDAYDRTSDLLTPGWDGYKYLISAVMSCSRDLFDDVGGFDPSFIRYGGEDWELANRAFMMGAVFAHEPDALAWHDGPDWAERPVPERISEKNAEALALAPLITDPAARTAGLRYSIPDIVVLVSTDGHTAASLIHTIAGALRGVDAAVWLVGETADALLLRLAVHDSRIRTGTPDTSTLSRCRFVVEVTGPVVFSDDSLARLTAEVAPGECGRVTVDFDGSPSASVTVASSRARHRVRRWAARTDLGADELLGRLFGVRRVRHSEVEIVVGVHEPALSW</sequence>
<evidence type="ECO:0000313" key="5">
    <source>
        <dbReference type="Proteomes" id="UP000194632"/>
    </source>
</evidence>
<dbReference type="InterPro" id="IPR001173">
    <property type="entry name" value="Glyco_trans_2-like"/>
</dbReference>
<dbReference type="RefSeq" id="WP_086537417.1">
    <property type="nucleotide sequence ID" value="NZ_NGFO01000035.1"/>
</dbReference>
<feature type="domain" description="Glycosyltransferase 2-like" evidence="2">
    <location>
        <begin position="32"/>
        <end position="150"/>
    </location>
</feature>
<proteinExistence type="predicted"/>
<dbReference type="Pfam" id="PF00535">
    <property type="entry name" value="Glycos_transf_2"/>
    <property type="match status" value="1"/>
</dbReference>
<evidence type="ECO:0000313" key="4">
    <source>
        <dbReference type="EMBL" id="OUC76331.1"/>
    </source>
</evidence>
<dbReference type="STRING" id="417102.CA982_22410"/>
<evidence type="ECO:0000259" key="3">
    <source>
        <dbReference type="Pfam" id="PF02709"/>
    </source>
</evidence>
<dbReference type="Pfam" id="PF02709">
    <property type="entry name" value="Glyco_transf_7C"/>
    <property type="match status" value="1"/>
</dbReference>
<accession>A0A243Q5Z2</accession>
<dbReference type="InterPro" id="IPR050834">
    <property type="entry name" value="Glycosyltransf_2"/>
</dbReference>
<dbReference type="InterPro" id="IPR027791">
    <property type="entry name" value="Galactosyl_T_C"/>
</dbReference>
<organism evidence="4 5">
    <name type="scientific">Gordonia lacunae</name>
    <dbReference type="NCBI Taxonomy" id="417102"/>
    <lineage>
        <taxon>Bacteria</taxon>
        <taxon>Bacillati</taxon>
        <taxon>Actinomycetota</taxon>
        <taxon>Actinomycetes</taxon>
        <taxon>Mycobacteriales</taxon>
        <taxon>Gordoniaceae</taxon>
        <taxon>Gordonia</taxon>
    </lineage>
</organism>
<reference evidence="4 5" key="1">
    <citation type="submission" date="2017-05" db="EMBL/GenBank/DDBJ databases">
        <title>Biotechnological potential of actinobacteria isolated from South African environments.</title>
        <authorList>
            <person name="Le Roes-Hill M."/>
            <person name="Prins A."/>
            <person name="Durrell K.A."/>
        </authorList>
    </citation>
    <scope>NUCLEOTIDE SEQUENCE [LARGE SCALE GENOMIC DNA]</scope>
    <source>
        <strain evidence="4">BS2</strain>
    </source>
</reference>
<dbReference type="PANTHER" id="PTHR43685:SF3">
    <property type="entry name" value="SLR2126 PROTEIN"/>
    <property type="match status" value="1"/>
</dbReference>
<evidence type="ECO:0000256" key="1">
    <source>
        <dbReference type="ARBA" id="ARBA00022679"/>
    </source>
</evidence>
<dbReference type="EMBL" id="NGFO01000035">
    <property type="protein sequence ID" value="OUC76331.1"/>
    <property type="molecule type" value="Genomic_DNA"/>
</dbReference>
<dbReference type="GO" id="GO:0016740">
    <property type="term" value="F:transferase activity"/>
    <property type="evidence" value="ECO:0007669"/>
    <property type="project" value="UniProtKB-KW"/>
</dbReference>
<keyword evidence="5" id="KW-1185">Reference proteome</keyword>
<feature type="domain" description="Galactosyltransferase C-terminal" evidence="3">
    <location>
        <begin position="198"/>
        <end position="239"/>
    </location>
</feature>
<dbReference type="OrthoDB" id="4120491at2"/>
<keyword evidence="1 4" id="KW-0808">Transferase</keyword>
<comment type="caution">
    <text evidence="4">The sequence shown here is derived from an EMBL/GenBank/DDBJ whole genome shotgun (WGS) entry which is preliminary data.</text>
</comment>
<dbReference type="PANTHER" id="PTHR43685">
    <property type="entry name" value="GLYCOSYLTRANSFERASE"/>
    <property type="match status" value="1"/>
</dbReference>